<reference evidence="1" key="1">
    <citation type="journal article" date="2021" name="Mol. Ecol. Resour.">
        <title>Apolygus lucorum genome provides insights into omnivorousness and mesophyll feeding.</title>
        <authorList>
            <person name="Liu Y."/>
            <person name="Liu H."/>
            <person name="Wang H."/>
            <person name="Huang T."/>
            <person name="Liu B."/>
            <person name="Yang B."/>
            <person name="Yin L."/>
            <person name="Li B."/>
            <person name="Zhang Y."/>
            <person name="Zhang S."/>
            <person name="Jiang F."/>
            <person name="Zhang X."/>
            <person name="Ren Y."/>
            <person name="Wang B."/>
            <person name="Wang S."/>
            <person name="Lu Y."/>
            <person name="Wu K."/>
            <person name="Fan W."/>
            <person name="Wang G."/>
        </authorList>
    </citation>
    <scope>NUCLEOTIDE SEQUENCE</scope>
    <source>
        <strain evidence="1">12Hb</strain>
    </source>
</reference>
<proteinExistence type="predicted"/>
<sequence>MCLSDTYSSQNYQSWLPGSLLQVEALWESSVSFHRSRGEGVVILVAFFPPSAIINFELRCLGDTYSTHKNLQRGRVIPIPLIRTYESLEVRWVSGIDIILQWCPSHVQVDGNERADRASVLAARDQIIDQYSYMDYKELYDQIRLETWEAWKQEYWSMEEEPGGWIRRLKLDLNERAWFSEARDLNVKTITRINRILIGHCNNRKFLHLMRVVSDPFCNLCGVTQVQDVLHFFLDCAFTADVLKEYMEKEMEKTYDH</sequence>
<dbReference type="OrthoDB" id="8058536at2759"/>
<organism evidence="1 2">
    <name type="scientific">Apolygus lucorum</name>
    <name type="common">Small green plant bug</name>
    <name type="synonym">Lygocoris lucorum</name>
    <dbReference type="NCBI Taxonomy" id="248454"/>
    <lineage>
        <taxon>Eukaryota</taxon>
        <taxon>Metazoa</taxon>
        <taxon>Ecdysozoa</taxon>
        <taxon>Arthropoda</taxon>
        <taxon>Hexapoda</taxon>
        <taxon>Insecta</taxon>
        <taxon>Pterygota</taxon>
        <taxon>Neoptera</taxon>
        <taxon>Paraneoptera</taxon>
        <taxon>Hemiptera</taxon>
        <taxon>Heteroptera</taxon>
        <taxon>Panheteroptera</taxon>
        <taxon>Cimicomorpha</taxon>
        <taxon>Miridae</taxon>
        <taxon>Mirini</taxon>
        <taxon>Apolygus</taxon>
    </lineage>
</organism>
<dbReference type="InterPro" id="IPR036397">
    <property type="entry name" value="RNaseH_sf"/>
</dbReference>
<name>A0A8S9X8F4_APOLU</name>
<dbReference type="AlphaFoldDB" id="A0A8S9X8F4"/>
<dbReference type="Proteomes" id="UP000466442">
    <property type="component" value="Linkage Group LG9"/>
</dbReference>
<dbReference type="Gene3D" id="3.30.420.10">
    <property type="entry name" value="Ribonuclease H-like superfamily/Ribonuclease H"/>
    <property type="match status" value="1"/>
</dbReference>
<gene>
    <name evidence="1" type="ORF">GE061_018771</name>
</gene>
<comment type="caution">
    <text evidence="1">The sequence shown here is derived from an EMBL/GenBank/DDBJ whole genome shotgun (WGS) entry which is preliminary data.</text>
</comment>
<dbReference type="GO" id="GO:0003676">
    <property type="term" value="F:nucleic acid binding"/>
    <property type="evidence" value="ECO:0007669"/>
    <property type="project" value="InterPro"/>
</dbReference>
<keyword evidence="2" id="KW-1185">Reference proteome</keyword>
<dbReference type="EMBL" id="WIXP02000009">
    <property type="protein sequence ID" value="KAF6204611.1"/>
    <property type="molecule type" value="Genomic_DNA"/>
</dbReference>
<accession>A0A8S9X8F4</accession>
<protein>
    <submittedName>
        <fullName evidence="1">Uncharacterized protein</fullName>
    </submittedName>
</protein>
<evidence type="ECO:0000313" key="1">
    <source>
        <dbReference type="EMBL" id="KAF6204611.1"/>
    </source>
</evidence>
<evidence type="ECO:0000313" key="2">
    <source>
        <dbReference type="Proteomes" id="UP000466442"/>
    </source>
</evidence>